<feature type="region of interest" description="Disordered" evidence="10">
    <location>
        <begin position="1510"/>
        <end position="1623"/>
    </location>
</feature>
<proteinExistence type="predicted"/>
<feature type="compositionally biased region" description="Basic residues" evidence="10">
    <location>
        <begin position="15"/>
        <end position="36"/>
    </location>
</feature>
<dbReference type="Pfam" id="PF00069">
    <property type="entry name" value="Pkinase"/>
    <property type="match status" value="1"/>
</dbReference>
<dbReference type="Gene3D" id="1.25.10.10">
    <property type="entry name" value="Leucine-rich Repeat Variant"/>
    <property type="match status" value="2"/>
</dbReference>
<dbReference type="SMART" id="SM00220">
    <property type="entry name" value="S_TKc"/>
    <property type="match status" value="1"/>
</dbReference>
<feature type="region of interest" description="Disordered" evidence="10">
    <location>
        <begin position="1411"/>
        <end position="1458"/>
    </location>
</feature>
<evidence type="ECO:0000256" key="2">
    <source>
        <dbReference type="ARBA" id="ARBA00022527"/>
    </source>
</evidence>
<dbReference type="InterPro" id="IPR011009">
    <property type="entry name" value="Kinase-like_dom_sf"/>
</dbReference>
<organism evidence="12 13">
    <name type="scientific">Sporothrix stenoceras</name>
    <dbReference type="NCBI Taxonomy" id="5173"/>
    <lineage>
        <taxon>Eukaryota</taxon>
        <taxon>Fungi</taxon>
        <taxon>Dikarya</taxon>
        <taxon>Ascomycota</taxon>
        <taxon>Pezizomycotina</taxon>
        <taxon>Sordariomycetes</taxon>
        <taxon>Sordariomycetidae</taxon>
        <taxon>Ophiostomatales</taxon>
        <taxon>Ophiostomataceae</taxon>
        <taxon>Sporothrix</taxon>
    </lineage>
</organism>
<comment type="catalytic activity">
    <reaction evidence="7">
        <text>L-threonyl-[protein] + ATP = O-phospho-L-threonyl-[protein] + ADP + H(+)</text>
        <dbReference type="Rhea" id="RHEA:46608"/>
        <dbReference type="Rhea" id="RHEA-COMP:11060"/>
        <dbReference type="Rhea" id="RHEA-COMP:11605"/>
        <dbReference type="ChEBI" id="CHEBI:15378"/>
        <dbReference type="ChEBI" id="CHEBI:30013"/>
        <dbReference type="ChEBI" id="CHEBI:30616"/>
        <dbReference type="ChEBI" id="CHEBI:61977"/>
        <dbReference type="ChEBI" id="CHEBI:456216"/>
        <dbReference type="EC" id="2.7.11.1"/>
    </reaction>
</comment>
<dbReference type="PROSITE" id="PS50011">
    <property type="entry name" value="PROTEIN_KINASE_DOM"/>
    <property type="match status" value="1"/>
</dbReference>
<dbReference type="EC" id="2.7.11.1" evidence="1"/>
<keyword evidence="5 12" id="KW-0418">Kinase</keyword>
<comment type="catalytic activity">
    <reaction evidence="8">
        <text>L-seryl-[protein] + ATP = O-phospho-L-seryl-[protein] + ADP + H(+)</text>
        <dbReference type="Rhea" id="RHEA:17989"/>
        <dbReference type="Rhea" id="RHEA-COMP:9863"/>
        <dbReference type="Rhea" id="RHEA-COMP:11604"/>
        <dbReference type="ChEBI" id="CHEBI:15378"/>
        <dbReference type="ChEBI" id="CHEBI:29999"/>
        <dbReference type="ChEBI" id="CHEBI:30616"/>
        <dbReference type="ChEBI" id="CHEBI:83421"/>
        <dbReference type="ChEBI" id="CHEBI:456216"/>
        <dbReference type="EC" id="2.7.11.1"/>
    </reaction>
</comment>
<feature type="compositionally biased region" description="Gly residues" evidence="10">
    <location>
        <begin position="72"/>
        <end position="81"/>
    </location>
</feature>
<protein>
    <recommendedName>
        <fullName evidence="1">non-specific serine/threonine protein kinase</fullName>
        <ecNumber evidence="1">2.7.11.1</ecNumber>
    </recommendedName>
</protein>
<dbReference type="InterPro" id="IPR008271">
    <property type="entry name" value="Ser/Thr_kinase_AS"/>
</dbReference>
<feature type="compositionally biased region" description="Low complexity" evidence="10">
    <location>
        <begin position="1548"/>
        <end position="1574"/>
    </location>
</feature>
<feature type="region of interest" description="Disordered" evidence="10">
    <location>
        <begin position="609"/>
        <end position="672"/>
    </location>
</feature>
<evidence type="ECO:0000256" key="9">
    <source>
        <dbReference type="PROSITE-ProRule" id="PRU10141"/>
    </source>
</evidence>
<keyword evidence="2" id="KW-0723">Serine/threonine-protein kinase</keyword>
<evidence type="ECO:0000256" key="7">
    <source>
        <dbReference type="ARBA" id="ARBA00047899"/>
    </source>
</evidence>
<keyword evidence="3 12" id="KW-0808">Transferase</keyword>
<feature type="region of interest" description="Disordered" evidence="10">
    <location>
        <begin position="1657"/>
        <end position="1676"/>
    </location>
</feature>
<feature type="compositionally biased region" description="Polar residues" evidence="10">
    <location>
        <begin position="646"/>
        <end position="663"/>
    </location>
</feature>
<feature type="region of interest" description="Disordered" evidence="10">
    <location>
        <begin position="1"/>
        <end position="156"/>
    </location>
</feature>
<feature type="compositionally biased region" description="Gly residues" evidence="10">
    <location>
        <begin position="1658"/>
        <end position="1667"/>
    </location>
</feature>
<evidence type="ECO:0000256" key="10">
    <source>
        <dbReference type="SAM" id="MobiDB-lite"/>
    </source>
</evidence>
<evidence type="ECO:0000256" key="1">
    <source>
        <dbReference type="ARBA" id="ARBA00012513"/>
    </source>
</evidence>
<evidence type="ECO:0000256" key="4">
    <source>
        <dbReference type="ARBA" id="ARBA00022741"/>
    </source>
</evidence>
<feature type="region of interest" description="Disordered" evidence="10">
    <location>
        <begin position="724"/>
        <end position="818"/>
    </location>
</feature>
<feature type="domain" description="Protein kinase" evidence="11">
    <location>
        <begin position="163"/>
        <end position="415"/>
    </location>
</feature>
<keyword evidence="6 9" id="KW-0067">ATP-binding</keyword>
<dbReference type="InterPro" id="IPR053235">
    <property type="entry name" value="Ser_Thr_kinase"/>
</dbReference>
<feature type="compositionally biased region" description="Low complexity" evidence="10">
    <location>
        <begin position="620"/>
        <end position="635"/>
    </location>
</feature>
<dbReference type="Gene3D" id="1.10.510.10">
    <property type="entry name" value="Transferase(Phosphotransferase) domain 1"/>
    <property type="match status" value="1"/>
</dbReference>
<dbReference type="PROSITE" id="PS00108">
    <property type="entry name" value="PROTEIN_KINASE_ST"/>
    <property type="match status" value="1"/>
</dbReference>
<evidence type="ECO:0000256" key="5">
    <source>
        <dbReference type="ARBA" id="ARBA00022777"/>
    </source>
</evidence>
<dbReference type="Proteomes" id="UP001583186">
    <property type="component" value="Unassembled WGS sequence"/>
</dbReference>
<dbReference type="SUPFAM" id="SSF56112">
    <property type="entry name" value="Protein kinase-like (PK-like)"/>
    <property type="match status" value="1"/>
</dbReference>
<comment type="caution">
    <text evidence="12">The sequence shown here is derived from an EMBL/GenBank/DDBJ whole genome shotgun (WGS) entry which is preliminary data.</text>
</comment>
<dbReference type="InterPro" id="IPR000719">
    <property type="entry name" value="Prot_kinase_dom"/>
</dbReference>
<feature type="region of interest" description="Disordered" evidence="10">
    <location>
        <begin position="446"/>
        <end position="473"/>
    </location>
</feature>
<dbReference type="CDD" id="cd06627">
    <property type="entry name" value="STKc_Cdc7_like"/>
    <property type="match status" value="1"/>
</dbReference>
<dbReference type="InterPro" id="IPR017441">
    <property type="entry name" value="Protein_kinase_ATP_BS"/>
</dbReference>
<feature type="compositionally biased region" description="Basic and acidic residues" evidence="10">
    <location>
        <begin position="776"/>
        <end position="785"/>
    </location>
</feature>
<evidence type="ECO:0000259" key="11">
    <source>
        <dbReference type="PROSITE" id="PS50011"/>
    </source>
</evidence>
<dbReference type="GO" id="GO:0004674">
    <property type="term" value="F:protein serine/threonine kinase activity"/>
    <property type="evidence" value="ECO:0007669"/>
    <property type="project" value="UniProtKB-EC"/>
</dbReference>
<gene>
    <name evidence="12" type="primary">CDC15</name>
    <name evidence="12" type="ORF">Sste5346_006959</name>
</gene>
<feature type="compositionally biased region" description="Polar residues" evidence="10">
    <location>
        <begin position="446"/>
        <end position="459"/>
    </location>
</feature>
<feature type="region of interest" description="Disordered" evidence="10">
    <location>
        <begin position="1687"/>
        <end position="1727"/>
    </location>
</feature>
<dbReference type="PROSITE" id="PS00107">
    <property type="entry name" value="PROTEIN_KINASE_ATP"/>
    <property type="match status" value="1"/>
</dbReference>
<feature type="compositionally biased region" description="Polar residues" evidence="10">
    <location>
        <begin position="1426"/>
        <end position="1450"/>
    </location>
</feature>
<feature type="compositionally biased region" description="Polar residues" evidence="10">
    <location>
        <begin position="1611"/>
        <end position="1620"/>
    </location>
</feature>
<evidence type="ECO:0000256" key="3">
    <source>
        <dbReference type="ARBA" id="ARBA00022679"/>
    </source>
</evidence>
<feature type="compositionally biased region" description="Low complexity" evidence="10">
    <location>
        <begin position="1524"/>
        <end position="1538"/>
    </location>
</feature>
<sequence>MASGSSSSAAEQRAQHAHSHSHSQSHSHHESSRHRRQNGESSSNGNGNVDSTGSSSRSSRNRSQSGSRSGTRSGGGGGSGSGSSARVVASKVVPGTPRREHQSSSGSGGRGSASASGGAPPSTSSSVSSAQTTALRKAASTSSSGANARDRSGALQDPGLKDYRLGDCIGKGAFGSVYKAFNWGTGEAVAVKQIKLTDLPKSELRMIEAEIDLLKNLHHDNIVKYIGFVKSVDCLNIILEYCENGSLHSICKAYGKFPENLVGVYMTQVLQGLQYLHDQGVIHRDIKGANILTTKDGTVKLADFGVSTSSLAGPDKEAQVVGTPYWMAPEIIQLSGATSASDIWSVGCTVIELLQGRPPYHNLAAMPALFAIVNDDHPPLPEGVSPAARDFLMQCFQKDPNLRVSAKKLGRHPWIVSCRRSDAPVSKNPSEAVEEVVRWNRALESSETNLRASTGSDSSGPPLMGPLISKHGGNELQRGARALNLAKPRPMADVFSSPELADEDNWDNDFATAISPTALQNLKPHDNFGGLLSSDRLKQFASSDSRNVSANWDNDFMEGEQLMTIKPVKELAEPDFQEQTIRPINRKSDKTAVTAAIAAATAASNAFARGDAISPPPMPSSASSSTVTSPQSDSPRPIRRRRSKFASPNSQDSSMTRSPTKMSFGSKFELPSRPEMAYQEQQVEDYSDLLAESDLVFTSNRLNMVLNGPSVPPAPVPRSELVRSYSTPQDSPQLFHPSDLTSLPRSMQAPAGGSMRRQATSRPSVLPDRPMRRTRSSVEIERFAEDAEDEDFSDIFGPGDNLTEKEESDAGSEDGGGLMLLSKLSNNSWLGDEEDEDDPFAMMDPGWDEMDLEANIARDRHARLAERVEELVRSLKTTEGEDQLSELTEDLLSLLWENTEIKDLIISSHGLLPILEILEPCTVKSRQHMILQLLKIVNAIILDDVELQENLCFVGGIPIITKFAARQYSNEIRLEAAAFVRQMYQTSTTTLQMFVSAGGLNVLVEFLDEDYDSSRDLVLIGVNGIWNVFELQGPTPKNDFCRIFSRSKILDPLALVLHKVLDEEKTGLSELIEGRIVNIFYLFSQAENYVKEVVADRQVLKTVLKDLRFMTPIHQITMLKFIKNLSMLSTTLETLHYADGIDFLIDVLSQSMKKGQKHFREISNQVLNTMFNLCRLSKERQEYAAVNGIIPLLLKIMQTERPPKEFALPILCDMAHSGSKGRRYLWQNKGLDFYVSLLADQYWQVTALDAIFIWLQEETAKVEAHLLNDGRFKTAIIAVFNTAKVNAFDPNLLEPLLKVLRLSPSLAADLAQAEMYSGVAQKFTHKKAVVRLNLLRLVRNIMDNSGADMGVSSTRAGRMHLSVLFEAVQKLAEKDSAVLVRNLAAELVRSHIDVPPDAAAMAMAANNSSSMAAASSSRTRPGGAQRRTTLYTPPGLQSSVSAPLTPTHSGSGAGLAHNQRHSQYNGYRAMQHSQSSLSSASPALIEVAATHRRSAVALAHERDALAYRPRSRDGVSAIPRRVSGDSSSGSSVSSLSKVSGGGGGGIGSASSSSLASLSSANGSSSSTSASTTPTNGGGGAGERGGSRLPRQPMSHGRHGSRSSLGPAIISRSDSSMSNKENVGGRYSMAGGGLGLGLGPSALAANAVDRVERLSALGSGLGGHGVSGSSGSSSSNDRRASIIAAINTNGIGGSNSRHGGGNSGGVGGEVKVSNRRRTRAPSTDVKWS</sequence>
<evidence type="ECO:0000256" key="6">
    <source>
        <dbReference type="ARBA" id="ARBA00022840"/>
    </source>
</evidence>
<dbReference type="PANTHER" id="PTHR24361:SF433">
    <property type="entry name" value="PROTEIN KINASE DOMAIN-CONTAINING PROTEIN"/>
    <property type="match status" value="1"/>
</dbReference>
<reference evidence="12 13" key="1">
    <citation type="journal article" date="2024" name="IMA Fungus">
        <title>IMA Genome - F19 : A genome assembly and annotation guide to empower mycologists, including annotated draft genome sequences of Ceratocystis pirilliformis, Diaporthe australafricana, Fusarium ophioides, Paecilomyces lecythidis, and Sporothrix stenoceras.</title>
        <authorList>
            <person name="Aylward J."/>
            <person name="Wilson A.M."/>
            <person name="Visagie C.M."/>
            <person name="Spraker J."/>
            <person name="Barnes I."/>
            <person name="Buitendag C."/>
            <person name="Ceriani C."/>
            <person name="Del Mar Angel L."/>
            <person name="du Plessis D."/>
            <person name="Fuchs T."/>
            <person name="Gasser K."/>
            <person name="Kramer D."/>
            <person name="Li W."/>
            <person name="Munsamy K."/>
            <person name="Piso A."/>
            <person name="Price J.L."/>
            <person name="Sonnekus B."/>
            <person name="Thomas C."/>
            <person name="van der Nest A."/>
            <person name="van Dijk A."/>
            <person name="van Heerden A."/>
            <person name="van Vuuren N."/>
            <person name="Yilmaz N."/>
            <person name="Duong T.A."/>
            <person name="van der Merwe N.A."/>
            <person name="Wingfield M.J."/>
            <person name="Wingfield B.D."/>
        </authorList>
    </citation>
    <scope>NUCLEOTIDE SEQUENCE [LARGE SCALE GENOMIC DNA]</scope>
    <source>
        <strain evidence="12 13">CMW 5346</strain>
    </source>
</reference>
<dbReference type="PANTHER" id="PTHR24361">
    <property type="entry name" value="MITOGEN-ACTIVATED KINASE KINASE KINASE"/>
    <property type="match status" value="1"/>
</dbReference>
<keyword evidence="4 9" id="KW-0547">Nucleotide-binding</keyword>
<dbReference type="InterPro" id="IPR011989">
    <property type="entry name" value="ARM-like"/>
</dbReference>
<feature type="compositionally biased region" description="Low complexity" evidence="10">
    <location>
        <begin position="1"/>
        <end position="12"/>
    </location>
</feature>
<dbReference type="InterPro" id="IPR016024">
    <property type="entry name" value="ARM-type_fold"/>
</dbReference>
<evidence type="ECO:0000313" key="12">
    <source>
        <dbReference type="EMBL" id="KAL1892672.1"/>
    </source>
</evidence>
<feature type="compositionally biased region" description="Low complexity" evidence="10">
    <location>
        <begin position="39"/>
        <end position="71"/>
    </location>
</feature>
<accession>A0ABR3YXM3</accession>
<evidence type="ECO:0000313" key="13">
    <source>
        <dbReference type="Proteomes" id="UP001583186"/>
    </source>
</evidence>
<feature type="compositionally biased region" description="Gly residues" evidence="10">
    <location>
        <begin position="1689"/>
        <end position="1707"/>
    </location>
</feature>
<keyword evidence="13" id="KW-1185">Reference proteome</keyword>
<feature type="compositionally biased region" description="Low complexity" evidence="10">
    <location>
        <begin position="112"/>
        <end position="130"/>
    </location>
</feature>
<feature type="compositionally biased region" description="Polar residues" evidence="10">
    <location>
        <begin position="131"/>
        <end position="146"/>
    </location>
</feature>
<dbReference type="SUPFAM" id="SSF48371">
    <property type="entry name" value="ARM repeat"/>
    <property type="match status" value="1"/>
</dbReference>
<dbReference type="EMBL" id="JAWCUI010000043">
    <property type="protein sequence ID" value="KAL1892672.1"/>
    <property type="molecule type" value="Genomic_DNA"/>
</dbReference>
<evidence type="ECO:0000256" key="8">
    <source>
        <dbReference type="ARBA" id="ARBA00048679"/>
    </source>
</evidence>
<feature type="binding site" evidence="9">
    <location>
        <position position="192"/>
    </location>
    <ligand>
        <name>ATP</name>
        <dbReference type="ChEBI" id="CHEBI:30616"/>
    </ligand>
</feature>
<name>A0ABR3YXM3_9PEZI</name>